<evidence type="ECO:0000313" key="3">
    <source>
        <dbReference type="Proteomes" id="UP000762676"/>
    </source>
</evidence>
<accession>A0AAV4G7M3</accession>
<gene>
    <name evidence="2" type="ORF">ElyMa_004063800</name>
</gene>
<organism evidence="2 3">
    <name type="scientific">Elysia marginata</name>
    <dbReference type="NCBI Taxonomy" id="1093978"/>
    <lineage>
        <taxon>Eukaryota</taxon>
        <taxon>Metazoa</taxon>
        <taxon>Spiralia</taxon>
        <taxon>Lophotrochozoa</taxon>
        <taxon>Mollusca</taxon>
        <taxon>Gastropoda</taxon>
        <taxon>Heterobranchia</taxon>
        <taxon>Euthyneura</taxon>
        <taxon>Panpulmonata</taxon>
        <taxon>Sacoglossa</taxon>
        <taxon>Placobranchoidea</taxon>
        <taxon>Plakobranchidae</taxon>
        <taxon>Elysia</taxon>
    </lineage>
</organism>
<evidence type="ECO:0000313" key="2">
    <source>
        <dbReference type="EMBL" id="GFR81179.1"/>
    </source>
</evidence>
<dbReference type="Proteomes" id="UP000762676">
    <property type="component" value="Unassembled WGS sequence"/>
</dbReference>
<sequence length="82" mass="9442">MHEITRVRENPKNARGKSYQLQRSTEKESGCAMRIMILLQVYRAARITAEWPRIAIRDLRSVLAETSMKCTDRHRSGAGDPQ</sequence>
<evidence type="ECO:0000256" key="1">
    <source>
        <dbReference type="SAM" id="MobiDB-lite"/>
    </source>
</evidence>
<comment type="caution">
    <text evidence="2">The sequence shown here is derived from an EMBL/GenBank/DDBJ whole genome shotgun (WGS) entry which is preliminary data.</text>
</comment>
<proteinExistence type="predicted"/>
<dbReference type="EMBL" id="BMAT01008251">
    <property type="protein sequence ID" value="GFR81179.1"/>
    <property type="molecule type" value="Genomic_DNA"/>
</dbReference>
<keyword evidence="3" id="KW-1185">Reference proteome</keyword>
<reference evidence="2 3" key="1">
    <citation type="journal article" date="2021" name="Elife">
        <title>Chloroplast acquisition without the gene transfer in kleptoplastic sea slugs, Plakobranchus ocellatus.</title>
        <authorList>
            <person name="Maeda T."/>
            <person name="Takahashi S."/>
            <person name="Yoshida T."/>
            <person name="Shimamura S."/>
            <person name="Takaki Y."/>
            <person name="Nagai Y."/>
            <person name="Toyoda A."/>
            <person name="Suzuki Y."/>
            <person name="Arimoto A."/>
            <person name="Ishii H."/>
            <person name="Satoh N."/>
            <person name="Nishiyama T."/>
            <person name="Hasebe M."/>
            <person name="Maruyama T."/>
            <person name="Minagawa J."/>
            <person name="Obokata J."/>
            <person name="Shigenobu S."/>
        </authorList>
    </citation>
    <scope>NUCLEOTIDE SEQUENCE [LARGE SCALE GENOMIC DNA]</scope>
</reference>
<dbReference type="AlphaFoldDB" id="A0AAV4G7M3"/>
<feature type="region of interest" description="Disordered" evidence="1">
    <location>
        <begin position="1"/>
        <end position="28"/>
    </location>
</feature>
<name>A0AAV4G7M3_9GAST</name>
<protein>
    <submittedName>
        <fullName evidence="2">Uncharacterized protein</fullName>
    </submittedName>
</protein>
<feature type="compositionally biased region" description="Basic and acidic residues" evidence="1">
    <location>
        <begin position="1"/>
        <end position="12"/>
    </location>
</feature>